<dbReference type="RefSeq" id="WP_183510245.1">
    <property type="nucleotide sequence ID" value="NZ_BAABGK010000005.1"/>
</dbReference>
<sequence length="426" mass="47927">MIKDTGAVDAASILFNLDDYRVLSVEASSTAGRTVIVEPISTEAGCPSCGVLSSRIQARPVHRVKDVACGGKDLQVWVRKRRLACLEDACKRRSFVQCTEQLPLRSRLTTRLVGEIVDAGMNELRAVTGIARATGVSWPTVMRKLTATEKTVGDVDGRHVRWLGVDEHRFRKVRYVLGTTGKVMRVEPWSIVFTDLETGTILDVVDGRRGPTVLSWIGKRPRAWRDRVRIVAMDMSAEFRKAVREALPEAEITVDHFHVVALSNRMVTAVRLRRSHETVGRRGRMTEPSYKYRKLLTCNVENMSSRQQVRLEEIIAADIELGVVYAVKEKVRELLKTTDLEAFGTAWEALEAGVRATTMPEAKSLLRTLKSWKAELQVFCVSRLTNARSEAANLTAKNMKRIGRGYRNHRNYRLRILLSTAGLRPC</sequence>
<gene>
    <name evidence="2" type="ORF">E9229_001121</name>
</gene>
<dbReference type="AlphaFoldDB" id="A0A839QGB4"/>
<evidence type="ECO:0000313" key="3">
    <source>
        <dbReference type="Proteomes" id="UP000523000"/>
    </source>
</evidence>
<reference evidence="2 3" key="1">
    <citation type="submission" date="2020-08" db="EMBL/GenBank/DDBJ databases">
        <title>Sequencing the genomes of 1000 actinobacteria strains.</title>
        <authorList>
            <person name="Klenk H.-P."/>
        </authorList>
    </citation>
    <scope>NUCLEOTIDE SEQUENCE [LARGE SCALE GENOMIC DNA]</scope>
    <source>
        <strain evidence="2 3">DSM 22826</strain>
    </source>
</reference>
<dbReference type="EMBL" id="JACHVS010000001">
    <property type="protein sequence ID" value="MBB2994930.1"/>
    <property type="molecule type" value="Genomic_DNA"/>
</dbReference>
<dbReference type="Proteomes" id="UP000523000">
    <property type="component" value="Unassembled WGS sequence"/>
</dbReference>
<dbReference type="InterPro" id="IPR002560">
    <property type="entry name" value="Transposase_DDE"/>
</dbReference>
<organism evidence="2 3">
    <name type="scientific">Paeniglutamicibacter cryotolerans</name>
    <dbReference type="NCBI Taxonomy" id="670079"/>
    <lineage>
        <taxon>Bacteria</taxon>
        <taxon>Bacillati</taxon>
        <taxon>Actinomycetota</taxon>
        <taxon>Actinomycetes</taxon>
        <taxon>Micrococcales</taxon>
        <taxon>Micrococcaceae</taxon>
        <taxon>Paeniglutamicibacter</taxon>
    </lineage>
</organism>
<dbReference type="PANTHER" id="PTHR33498">
    <property type="entry name" value="TRANSPOSASE FOR INSERTION SEQUENCE ELEMENT IS1557"/>
    <property type="match status" value="1"/>
</dbReference>
<evidence type="ECO:0000313" key="2">
    <source>
        <dbReference type="EMBL" id="MBB2994930.1"/>
    </source>
</evidence>
<keyword evidence="3" id="KW-1185">Reference proteome</keyword>
<dbReference type="PANTHER" id="PTHR33498:SF1">
    <property type="entry name" value="TRANSPOSASE FOR INSERTION SEQUENCE ELEMENT IS1557"/>
    <property type="match status" value="1"/>
</dbReference>
<accession>A0A839QGB4</accession>
<dbReference type="Pfam" id="PF01610">
    <property type="entry name" value="DDE_Tnp_ISL3"/>
    <property type="match status" value="1"/>
</dbReference>
<protein>
    <submittedName>
        <fullName evidence="2">Transposase</fullName>
    </submittedName>
</protein>
<feature type="domain" description="Transposase IS204/IS1001/IS1096/IS1165 DDE" evidence="1">
    <location>
        <begin position="163"/>
        <end position="416"/>
    </location>
</feature>
<evidence type="ECO:0000259" key="1">
    <source>
        <dbReference type="Pfam" id="PF01610"/>
    </source>
</evidence>
<proteinExistence type="predicted"/>
<comment type="caution">
    <text evidence="2">The sequence shown here is derived from an EMBL/GenBank/DDBJ whole genome shotgun (WGS) entry which is preliminary data.</text>
</comment>
<dbReference type="NCBIfam" id="NF033550">
    <property type="entry name" value="transpos_ISL3"/>
    <property type="match status" value="1"/>
</dbReference>
<dbReference type="InterPro" id="IPR047951">
    <property type="entry name" value="Transpos_ISL3"/>
</dbReference>
<name>A0A839QGB4_9MICC</name>